<evidence type="ECO:0000256" key="1">
    <source>
        <dbReference type="ARBA" id="ARBA00004141"/>
    </source>
</evidence>
<feature type="transmembrane region" description="Helical" evidence="7">
    <location>
        <begin position="262"/>
        <end position="286"/>
    </location>
</feature>
<feature type="transmembrane region" description="Helical" evidence="7">
    <location>
        <begin position="19"/>
        <end position="43"/>
    </location>
</feature>
<evidence type="ECO:0000256" key="3">
    <source>
        <dbReference type="ARBA" id="ARBA00022989"/>
    </source>
</evidence>
<feature type="transmembrane region" description="Helical" evidence="7">
    <location>
        <begin position="98"/>
        <end position="117"/>
    </location>
</feature>
<dbReference type="AlphaFoldDB" id="A0AAD3HAQ8"/>
<feature type="domain" description="G-protein coupled receptors family 1 profile" evidence="8">
    <location>
        <begin position="33"/>
        <end position="320"/>
    </location>
</feature>
<dbReference type="GO" id="GO:0005886">
    <property type="term" value="C:plasma membrane"/>
    <property type="evidence" value="ECO:0007669"/>
    <property type="project" value="TreeGrafter"/>
</dbReference>
<feature type="coiled-coil region" evidence="5">
    <location>
        <begin position="371"/>
        <end position="399"/>
    </location>
</feature>
<evidence type="ECO:0000259" key="8">
    <source>
        <dbReference type="PROSITE" id="PS50262"/>
    </source>
</evidence>
<sequence>MTYILDASDPNYFFYSSEAQTICVSSATVSAISSMLILYIILGSNAKLSSPYHQIMFFMSVWDVMSSIAIALSTVPMPKDVVYPFRGASFGNRNTCRAQGFFILAGRAMTILSNVVLNLYYLATIRYGMKAETVKTRLIPISLGFTTLLGLVFSVLPLSLDMINPRIYEPYCIAGPPAYPYDCTWNEKRECIAGDKYLHLQSIFGTSTGVFYISAFVLMILSLVLVILSVFKTEKAIATTNDDEEQVPGGSRKAAFENTRSTLYVALMYIMSFILTWIWAICAIVLSNAINAGGPQAWSFVDHSKLIFTPLQGLWNALIFLYQKVYFLQKRDTSLTWFQALKRLLTKPKDDQEVIFSSLEKVGEEIEERRRMEDIQRIVREEEEKEDVEREEMERQNELLFEDDMLMSYPSRETTSRASELLSFDATRDDSKFVVSTVGDDSTNSAGLSQSRSKSS</sequence>
<dbReference type="Gene3D" id="1.20.1070.10">
    <property type="entry name" value="Rhodopsin 7-helix transmembrane proteins"/>
    <property type="match status" value="1"/>
</dbReference>
<dbReference type="Proteomes" id="UP001054902">
    <property type="component" value="Unassembled WGS sequence"/>
</dbReference>
<reference evidence="9 10" key="1">
    <citation type="journal article" date="2021" name="Sci. Rep.">
        <title>The genome of the diatom Chaetoceros tenuissimus carries an ancient integrated fragment of an extant virus.</title>
        <authorList>
            <person name="Hongo Y."/>
            <person name="Kimura K."/>
            <person name="Takaki Y."/>
            <person name="Yoshida Y."/>
            <person name="Baba S."/>
            <person name="Kobayashi G."/>
            <person name="Nagasaki K."/>
            <person name="Hano T."/>
            <person name="Tomaru Y."/>
        </authorList>
    </citation>
    <scope>NUCLEOTIDE SEQUENCE [LARGE SCALE GENOMIC DNA]</scope>
    <source>
        <strain evidence="9 10">NIES-3715</strain>
    </source>
</reference>
<feature type="compositionally biased region" description="Polar residues" evidence="6">
    <location>
        <begin position="439"/>
        <end position="456"/>
    </location>
</feature>
<dbReference type="PANTHER" id="PTHR23112:SF0">
    <property type="entry name" value="TRANSMEMBRANE PROTEIN 116"/>
    <property type="match status" value="1"/>
</dbReference>
<comment type="caution">
    <text evidence="9">The sequence shown here is derived from an EMBL/GenBank/DDBJ whole genome shotgun (WGS) entry which is preliminary data.</text>
</comment>
<dbReference type="EMBL" id="BLLK01000051">
    <property type="protein sequence ID" value="GFH56208.1"/>
    <property type="molecule type" value="Genomic_DNA"/>
</dbReference>
<keyword evidence="5" id="KW-0175">Coiled coil</keyword>
<evidence type="ECO:0000256" key="6">
    <source>
        <dbReference type="SAM" id="MobiDB-lite"/>
    </source>
</evidence>
<feature type="transmembrane region" description="Helical" evidence="7">
    <location>
        <begin position="55"/>
        <end position="78"/>
    </location>
</feature>
<evidence type="ECO:0000256" key="4">
    <source>
        <dbReference type="ARBA" id="ARBA00023136"/>
    </source>
</evidence>
<name>A0AAD3HAQ8_9STRA</name>
<comment type="subcellular location">
    <subcellularLocation>
        <location evidence="1">Membrane</location>
        <topology evidence="1">Multi-pass membrane protein</topology>
    </subcellularLocation>
</comment>
<organism evidence="9 10">
    <name type="scientific">Chaetoceros tenuissimus</name>
    <dbReference type="NCBI Taxonomy" id="426638"/>
    <lineage>
        <taxon>Eukaryota</taxon>
        <taxon>Sar</taxon>
        <taxon>Stramenopiles</taxon>
        <taxon>Ochrophyta</taxon>
        <taxon>Bacillariophyta</taxon>
        <taxon>Coscinodiscophyceae</taxon>
        <taxon>Chaetocerotophycidae</taxon>
        <taxon>Chaetocerotales</taxon>
        <taxon>Chaetocerotaceae</taxon>
        <taxon>Chaetoceros</taxon>
    </lineage>
</organism>
<evidence type="ECO:0000256" key="7">
    <source>
        <dbReference type="SAM" id="Phobius"/>
    </source>
</evidence>
<evidence type="ECO:0000313" key="10">
    <source>
        <dbReference type="Proteomes" id="UP001054902"/>
    </source>
</evidence>
<evidence type="ECO:0000256" key="5">
    <source>
        <dbReference type="SAM" id="Coils"/>
    </source>
</evidence>
<dbReference type="GO" id="GO:0004930">
    <property type="term" value="F:G protein-coupled receptor activity"/>
    <property type="evidence" value="ECO:0007669"/>
    <property type="project" value="TreeGrafter"/>
</dbReference>
<feature type="transmembrane region" description="Helical" evidence="7">
    <location>
        <begin position="138"/>
        <end position="160"/>
    </location>
</feature>
<keyword evidence="10" id="KW-1185">Reference proteome</keyword>
<keyword evidence="4 7" id="KW-0472">Membrane</keyword>
<feature type="transmembrane region" description="Helical" evidence="7">
    <location>
        <begin position="210"/>
        <end position="231"/>
    </location>
</feature>
<accession>A0AAD3HAQ8</accession>
<dbReference type="InterPro" id="IPR017452">
    <property type="entry name" value="GPCR_Rhodpsn_7TM"/>
</dbReference>
<dbReference type="PANTHER" id="PTHR23112">
    <property type="entry name" value="G PROTEIN-COUPLED RECEPTOR 157-RELATED"/>
    <property type="match status" value="1"/>
</dbReference>
<gene>
    <name evidence="9" type="ORF">CTEN210_12684</name>
</gene>
<feature type="transmembrane region" description="Helical" evidence="7">
    <location>
        <begin position="306"/>
        <end position="322"/>
    </location>
</feature>
<protein>
    <recommendedName>
        <fullName evidence="8">G-protein coupled receptors family 1 profile domain-containing protein</fullName>
    </recommendedName>
</protein>
<feature type="region of interest" description="Disordered" evidence="6">
    <location>
        <begin position="435"/>
        <end position="456"/>
    </location>
</feature>
<keyword evidence="2 7" id="KW-0812">Transmembrane</keyword>
<dbReference type="SUPFAM" id="SSF81321">
    <property type="entry name" value="Family A G protein-coupled receptor-like"/>
    <property type="match status" value="1"/>
</dbReference>
<evidence type="ECO:0000256" key="2">
    <source>
        <dbReference type="ARBA" id="ARBA00022692"/>
    </source>
</evidence>
<evidence type="ECO:0000313" key="9">
    <source>
        <dbReference type="EMBL" id="GFH56208.1"/>
    </source>
</evidence>
<dbReference type="GO" id="GO:0007189">
    <property type="term" value="P:adenylate cyclase-activating G protein-coupled receptor signaling pathway"/>
    <property type="evidence" value="ECO:0007669"/>
    <property type="project" value="TreeGrafter"/>
</dbReference>
<keyword evidence="3 7" id="KW-1133">Transmembrane helix</keyword>
<proteinExistence type="predicted"/>
<dbReference type="PROSITE" id="PS50262">
    <property type="entry name" value="G_PROTEIN_RECEP_F1_2"/>
    <property type="match status" value="1"/>
</dbReference>